<dbReference type="EMBL" id="CP007547">
    <property type="protein sequence ID" value="AIL45545.1"/>
    <property type="molecule type" value="Genomic_DNA"/>
</dbReference>
<reference evidence="1" key="2">
    <citation type="journal article" date="2015" name="Genome Biol. Evol.">
        <title>Complete Genome Sequence and Transcriptomic Analysis of the Novel Pathogen Elizabethkingia anophelis in Response to Oxidative Stress.</title>
        <authorList>
            <person name="Li Y."/>
            <person name="Liu Y."/>
            <person name="Chew S.C."/>
            <person name="Tay M."/>
            <person name="Salido M.M."/>
            <person name="Teo J."/>
            <person name="Lauro F.M."/>
            <person name="Givskov M."/>
            <person name="Yang L."/>
        </authorList>
    </citation>
    <scope>NUCLEOTIDE SEQUENCE</scope>
    <source>
        <strain evidence="1">NUHP1</strain>
    </source>
</reference>
<dbReference type="RefSeq" id="WP_024564533.1">
    <property type="nucleotide sequence ID" value="NZ_CP007547.1"/>
</dbReference>
<evidence type="ECO:0000313" key="2">
    <source>
        <dbReference type="Proteomes" id="UP000028933"/>
    </source>
</evidence>
<sequence>MYQQENGERIQQLSDYLGDINNKNIRKLTVSSIILGATITISSSLINNNNKAINIGAGAAGAALGLEYTQ</sequence>
<dbReference type="STRING" id="1338011.BD94_1770"/>
<dbReference type="HOGENOM" id="CLU_2751406_0_0_10"/>
<dbReference type="Proteomes" id="UP000028933">
    <property type="component" value="Chromosome"/>
</dbReference>
<evidence type="ECO:0000313" key="1">
    <source>
        <dbReference type="EMBL" id="AIL45545.1"/>
    </source>
</evidence>
<dbReference type="KEGG" id="eao:BD94_1770"/>
<accession>A0A077EJ38</accession>
<dbReference type="eggNOG" id="ENOG502Z8F6">
    <property type="taxonomic scope" value="Bacteria"/>
</dbReference>
<proteinExistence type="predicted"/>
<gene>
    <name evidence="1" type="ORF">BD94_1770</name>
</gene>
<organism evidence="1 2">
    <name type="scientific">Elizabethkingia anophelis NUHP1</name>
    <dbReference type="NCBI Taxonomy" id="1338011"/>
    <lineage>
        <taxon>Bacteria</taxon>
        <taxon>Pseudomonadati</taxon>
        <taxon>Bacteroidota</taxon>
        <taxon>Flavobacteriia</taxon>
        <taxon>Flavobacteriales</taxon>
        <taxon>Weeksellaceae</taxon>
        <taxon>Elizabethkingia</taxon>
    </lineage>
</organism>
<protein>
    <submittedName>
        <fullName evidence="1">Uncharacterized protein</fullName>
    </submittedName>
</protein>
<name>A0A077EJ38_9FLAO</name>
<dbReference type="AlphaFoldDB" id="A0A077EJ38"/>
<reference evidence="1" key="1">
    <citation type="journal article" date="2013" name="Lancet">
        <title>First case of E anophelis outbreak in an intensive-care unit.</title>
        <authorList>
            <person name="Teo J."/>
            <person name="Tan S.Y."/>
            <person name="Tay M."/>
            <person name="Ding Y."/>
            <person name="Kjelleberg S."/>
            <person name="Givskov M."/>
            <person name="Lin R.T."/>
            <person name="Yang L."/>
        </authorList>
    </citation>
    <scope>NUCLEOTIDE SEQUENCE [LARGE SCALE GENOMIC DNA]</scope>
    <source>
        <strain evidence="1">NUHP1</strain>
    </source>
</reference>